<reference evidence="1 2" key="1">
    <citation type="submission" date="2020-08" db="EMBL/GenBank/DDBJ databases">
        <authorList>
            <person name="Koutsovoulos G."/>
            <person name="Danchin GJ E."/>
        </authorList>
    </citation>
    <scope>NUCLEOTIDE SEQUENCE [LARGE SCALE GENOMIC DNA]</scope>
</reference>
<dbReference type="EMBL" id="CAJEWN010000072">
    <property type="protein sequence ID" value="CAD2158906.1"/>
    <property type="molecule type" value="Genomic_DNA"/>
</dbReference>
<evidence type="ECO:0000313" key="2">
    <source>
        <dbReference type="Proteomes" id="UP000580250"/>
    </source>
</evidence>
<accession>A0A6V7UK01</accession>
<name>A0A6V7UK01_MELEN</name>
<dbReference type="Proteomes" id="UP000580250">
    <property type="component" value="Unassembled WGS sequence"/>
</dbReference>
<protein>
    <submittedName>
        <fullName evidence="1">Uncharacterized protein</fullName>
    </submittedName>
</protein>
<gene>
    <name evidence="1" type="ORF">MENT_LOCUS13429</name>
</gene>
<sequence length="65" mass="7776">MATTMRNQSCVEIKKSSKFGNRKSKEIQNIEIENRNFIKKFENRKSKIGRKNVENRKSVIENRNF</sequence>
<dbReference type="AlphaFoldDB" id="A0A6V7UK01"/>
<comment type="caution">
    <text evidence="1">The sequence shown here is derived from an EMBL/GenBank/DDBJ whole genome shotgun (WGS) entry which is preliminary data.</text>
</comment>
<organism evidence="1 2">
    <name type="scientific">Meloidogyne enterolobii</name>
    <name type="common">Root-knot nematode worm</name>
    <name type="synonym">Meloidogyne mayaguensis</name>
    <dbReference type="NCBI Taxonomy" id="390850"/>
    <lineage>
        <taxon>Eukaryota</taxon>
        <taxon>Metazoa</taxon>
        <taxon>Ecdysozoa</taxon>
        <taxon>Nematoda</taxon>
        <taxon>Chromadorea</taxon>
        <taxon>Rhabditida</taxon>
        <taxon>Tylenchina</taxon>
        <taxon>Tylenchomorpha</taxon>
        <taxon>Tylenchoidea</taxon>
        <taxon>Meloidogynidae</taxon>
        <taxon>Meloidogyninae</taxon>
        <taxon>Meloidogyne</taxon>
    </lineage>
</organism>
<proteinExistence type="predicted"/>
<evidence type="ECO:0000313" key="1">
    <source>
        <dbReference type="EMBL" id="CAD2158906.1"/>
    </source>
</evidence>